<organism evidence="1 2">
    <name type="scientific">Halosquirtibacter laminarini</name>
    <dbReference type="NCBI Taxonomy" id="3374600"/>
    <lineage>
        <taxon>Bacteria</taxon>
        <taxon>Pseudomonadati</taxon>
        <taxon>Bacteroidota</taxon>
        <taxon>Bacteroidia</taxon>
        <taxon>Marinilabiliales</taxon>
        <taxon>Prolixibacteraceae</taxon>
        <taxon>Halosquirtibacter</taxon>
    </lineage>
</organism>
<dbReference type="Proteomes" id="UP000826212">
    <property type="component" value="Chromosome"/>
</dbReference>
<sequence length="291" mass="32744">MKNISFYSEKSKISGLLYTPDNFNEHHTYSAILLCHGFAGIKELLVDNYAKEFAKHGFVAMSFDYRGFGESEGETVIDPLNQIQDIYNASEYLRHQTFVDTNNLSLWGSSLGGANAILASAMDSTYASICVQLTFGNGERVVTQGDEATKEATLGMIRKLWGREVLNNKGMMVPLNKMLHDEQSLIFLKENAEAFPALLSKIPFSTLKNTFRLKAEKFIPLVEAPILIVGAENDDVNPIMESHHLYEKAIEPKELLIIEEAGHYDAYRGNAFDMIVKKQIAFFKSNKKQQK</sequence>
<protein>
    <submittedName>
        <fullName evidence="1">Alpha/beta fold hydrolase</fullName>
    </submittedName>
</protein>
<accession>A0AC61NMC2</accession>
<gene>
    <name evidence="1" type="ORF">K4L44_11310</name>
</gene>
<evidence type="ECO:0000313" key="2">
    <source>
        <dbReference type="Proteomes" id="UP000826212"/>
    </source>
</evidence>
<reference evidence="1" key="1">
    <citation type="submission" date="2021-08" db="EMBL/GenBank/DDBJ databases">
        <title>Novel anaerobic bacterium isolated from sea squirt in East Sea, Republic of Korea.</title>
        <authorList>
            <person name="Nguyen T.H."/>
            <person name="Li Z."/>
            <person name="Lee Y.-J."/>
            <person name="Ko J."/>
            <person name="Kim S.-G."/>
        </authorList>
    </citation>
    <scope>NUCLEOTIDE SEQUENCE</scope>
    <source>
        <strain evidence="1">KCTC 25031</strain>
    </source>
</reference>
<keyword evidence="2" id="KW-1185">Reference proteome</keyword>
<name>A0AC61NMC2_9BACT</name>
<keyword evidence="1" id="KW-0378">Hydrolase</keyword>
<proteinExistence type="predicted"/>
<evidence type="ECO:0000313" key="1">
    <source>
        <dbReference type="EMBL" id="QZE13175.1"/>
    </source>
</evidence>
<dbReference type="EMBL" id="CP081303">
    <property type="protein sequence ID" value="QZE13175.1"/>
    <property type="molecule type" value="Genomic_DNA"/>
</dbReference>